<keyword evidence="4" id="KW-1185">Reference proteome</keyword>
<protein>
    <recommendedName>
        <fullName evidence="2">Glycolipid transfer protein domain-containing protein</fullName>
    </recommendedName>
</protein>
<dbReference type="GO" id="GO:1902387">
    <property type="term" value="F:ceramide 1-phosphate binding"/>
    <property type="evidence" value="ECO:0007669"/>
    <property type="project" value="TreeGrafter"/>
</dbReference>
<dbReference type="OrthoDB" id="205255at2759"/>
<feature type="domain" description="Glycolipid transfer protein" evidence="2">
    <location>
        <begin position="31"/>
        <end position="169"/>
    </location>
</feature>
<organism evidence="3 4">
    <name type="scientific">Dimargaris verticillata</name>
    <dbReference type="NCBI Taxonomy" id="2761393"/>
    <lineage>
        <taxon>Eukaryota</taxon>
        <taxon>Fungi</taxon>
        <taxon>Fungi incertae sedis</taxon>
        <taxon>Zoopagomycota</taxon>
        <taxon>Kickxellomycotina</taxon>
        <taxon>Dimargaritomycetes</taxon>
        <taxon>Dimargaritales</taxon>
        <taxon>Dimargaritaceae</taxon>
        <taxon>Dimargaris</taxon>
    </lineage>
</organism>
<dbReference type="PANTHER" id="PTHR10219">
    <property type="entry name" value="GLYCOLIPID TRANSFER PROTEIN-RELATED"/>
    <property type="match status" value="1"/>
</dbReference>
<gene>
    <name evidence="3" type="ORF">H4R34_005031</name>
</gene>
<comment type="caution">
    <text evidence="3">The sequence shown here is derived from an EMBL/GenBank/DDBJ whole genome shotgun (WGS) entry which is preliminary data.</text>
</comment>
<dbReference type="FunFam" id="1.10.3520.10:FF:000001">
    <property type="entry name" value="Pleckstrin domain-containing family A member 8"/>
    <property type="match status" value="1"/>
</dbReference>
<dbReference type="GO" id="GO:0005829">
    <property type="term" value="C:cytosol"/>
    <property type="evidence" value="ECO:0007669"/>
    <property type="project" value="TreeGrafter"/>
</dbReference>
<sequence length="206" mass="22967">MVPVDLANSTMGYFDTLPKSFADVPINDGEIETESFLTAAEGLVALFDAINPIAFKPVKVDMLGNIKKIRDKYLVNPVAYCTLQKIVQAEAGQKDRTATQGLLWLKRGLEFTAKALRRNMDNPAEELSASFTAAYGVTLKQFHGMLVRPIFTIAMKACPYRKDFYTNLGDDPEQVQQGLEKWLSALETILINLNAYYEKGNYAKGL</sequence>
<accession>A0A9W8AYZ7</accession>
<dbReference type="SUPFAM" id="SSF110004">
    <property type="entry name" value="Glycolipid transfer protein, GLTP"/>
    <property type="match status" value="1"/>
</dbReference>
<dbReference type="PANTHER" id="PTHR10219:SF25">
    <property type="entry name" value="PLECKSTRIN HOMOLOGY DOMAIN-CONTAINING FAMILY A MEMBER 8"/>
    <property type="match status" value="1"/>
</dbReference>
<dbReference type="EMBL" id="JANBQB010000797">
    <property type="protein sequence ID" value="KAJ1973573.1"/>
    <property type="molecule type" value="Genomic_DNA"/>
</dbReference>
<evidence type="ECO:0000259" key="2">
    <source>
        <dbReference type="Pfam" id="PF08718"/>
    </source>
</evidence>
<dbReference type="AlphaFoldDB" id="A0A9W8AYZ7"/>
<evidence type="ECO:0000313" key="4">
    <source>
        <dbReference type="Proteomes" id="UP001151582"/>
    </source>
</evidence>
<evidence type="ECO:0000313" key="3">
    <source>
        <dbReference type="EMBL" id="KAJ1973573.1"/>
    </source>
</evidence>
<dbReference type="Proteomes" id="UP001151582">
    <property type="component" value="Unassembled WGS sequence"/>
</dbReference>
<dbReference type="GO" id="GO:0016020">
    <property type="term" value="C:membrane"/>
    <property type="evidence" value="ECO:0007669"/>
    <property type="project" value="TreeGrafter"/>
</dbReference>
<dbReference type="Pfam" id="PF08718">
    <property type="entry name" value="GLTP"/>
    <property type="match status" value="1"/>
</dbReference>
<dbReference type="GO" id="GO:1902388">
    <property type="term" value="F:ceramide 1-phosphate transfer activity"/>
    <property type="evidence" value="ECO:0007669"/>
    <property type="project" value="TreeGrafter"/>
</dbReference>
<name>A0A9W8AYZ7_9FUNG</name>
<dbReference type="Gene3D" id="1.10.3520.10">
    <property type="entry name" value="Glycolipid transfer protein"/>
    <property type="match status" value="1"/>
</dbReference>
<proteinExistence type="predicted"/>
<evidence type="ECO:0000256" key="1">
    <source>
        <dbReference type="ARBA" id="ARBA00022448"/>
    </source>
</evidence>
<dbReference type="InterPro" id="IPR014830">
    <property type="entry name" value="Glycolipid_transfer_prot_dom"/>
</dbReference>
<keyword evidence="1" id="KW-0813">Transport</keyword>
<reference evidence="3" key="1">
    <citation type="submission" date="2022-07" db="EMBL/GenBank/DDBJ databases">
        <title>Phylogenomic reconstructions and comparative analyses of Kickxellomycotina fungi.</title>
        <authorList>
            <person name="Reynolds N.K."/>
            <person name="Stajich J.E."/>
            <person name="Barry K."/>
            <person name="Grigoriev I.V."/>
            <person name="Crous P."/>
            <person name="Smith M.E."/>
        </authorList>
    </citation>
    <scope>NUCLEOTIDE SEQUENCE</scope>
    <source>
        <strain evidence="3">RSA 567</strain>
    </source>
</reference>
<dbReference type="InterPro" id="IPR036497">
    <property type="entry name" value="GLTP_sf"/>
</dbReference>